<gene>
    <name evidence="3" type="ORF">M406DRAFT_69060</name>
</gene>
<keyword evidence="2" id="KW-0472">Membrane</keyword>
<protein>
    <recommendedName>
        <fullName evidence="5">Fucose-specific lectin</fullName>
    </recommendedName>
</protein>
<name>A0A9P4Y4P8_CRYP1</name>
<evidence type="ECO:0000256" key="2">
    <source>
        <dbReference type="SAM" id="Phobius"/>
    </source>
</evidence>
<sequence length="527" mass="55845">MDQKDKKDEFSDLEVVVDNSSTLSSSSSVPPPPRRSYWNEKFLAVPDSPPPPKAKSAKDEEAGLEYPFSADTLTAPPPAYYFVDAKGQKQALYTVPSNGSDAASIASFKGSYNNAQGGWWRSLGEGRRICGLRKNVFLAVMAGGCFLVFGVLTTTLLLTLGRNRPHSNGPSPQFSTLELLSQKDSGPVLAASDLAAMNWTDPSAGTPYAGVVYQSSGDTGAALMMAVKNEATQAWSKMNISAAVPEVADAILPGTPLAAATDGGMWNVYYVDKSLSIAEVYSADPTNSTSWRQGSFSAALARPTIQPGSQLSAMWQQQCASCDNALFVMWQSNQADIVIANMTNGVWGQPAIVASDAAPGSGVAISAFTDSGSEVTTGADPNAIRMYYEQNDGLMEVMNGPSTGGQMKTGNSGDPIKDDLSVRPSPKLASTTFGTDGSGLTNNVVTFIDPFKGALTTAAWKPQGDWVVAGPQLSGGPIDLEEQGFSSVAQTQETKVYLYSPGKSEIHEYAVNSTDVFVWTWTDKVQC</sequence>
<feature type="transmembrane region" description="Helical" evidence="2">
    <location>
        <begin position="136"/>
        <end position="160"/>
    </location>
</feature>
<feature type="compositionally biased region" description="Basic and acidic residues" evidence="1">
    <location>
        <begin position="1"/>
        <end position="10"/>
    </location>
</feature>
<dbReference type="OrthoDB" id="5396810at2759"/>
<comment type="caution">
    <text evidence="3">The sequence shown here is derived from an EMBL/GenBank/DDBJ whole genome shotgun (WGS) entry which is preliminary data.</text>
</comment>
<dbReference type="RefSeq" id="XP_040777843.1">
    <property type="nucleotide sequence ID" value="XM_040925222.1"/>
</dbReference>
<keyword evidence="2" id="KW-1133">Transmembrane helix</keyword>
<dbReference type="Proteomes" id="UP000803844">
    <property type="component" value="Unassembled WGS sequence"/>
</dbReference>
<keyword evidence="2" id="KW-0812">Transmembrane</keyword>
<dbReference type="Gene3D" id="2.120.10.70">
    <property type="entry name" value="Fucose-specific lectin"/>
    <property type="match status" value="1"/>
</dbReference>
<evidence type="ECO:0000313" key="3">
    <source>
        <dbReference type="EMBL" id="KAF3766882.1"/>
    </source>
</evidence>
<keyword evidence="4" id="KW-1185">Reference proteome</keyword>
<evidence type="ECO:0000256" key="1">
    <source>
        <dbReference type="SAM" id="MobiDB-lite"/>
    </source>
</evidence>
<reference evidence="3" key="1">
    <citation type="journal article" date="2020" name="Phytopathology">
        <title>Genome sequence of the chestnut blight fungus Cryphonectria parasitica EP155: A fundamental resource for an archetypical invasive plant pathogen.</title>
        <authorList>
            <person name="Crouch J.A."/>
            <person name="Dawe A."/>
            <person name="Aerts A."/>
            <person name="Barry K."/>
            <person name="Churchill A.C.L."/>
            <person name="Grimwood J."/>
            <person name="Hillman B."/>
            <person name="Milgroom M.G."/>
            <person name="Pangilinan J."/>
            <person name="Smith M."/>
            <person name="Salamov A."/>
            <person name="Schmutz J."/>
            <person name="Yadav J."/>
            <person name="Grigoriev I.V."/>
            <person name="Nuss D."/>
        </authorList>
    </citation>
    <scope>NUCLEOTIDE SEQUENCE</scope>
    <source>
        <strain evidence="3">EP155</strain>
    </source>
</reference>
<organism evidence="3 4">
    <name type="scientific">Cryphonectria parasitica (strain ATCC 38755 / EP155)</name>
    <dbReference type="NCBI Taxonomy" id="660469"/>
    <lineage>
        <taxon>Eukaryota</taxon>
        <taxon>Fungi</taxon>
        <taxon>Dikarya</taxon>
        <taxon>Ascomycota</taxon>
        <taxon>Pezizomycotina</taxon>
        <taxon>Sordariomycetes</taxon>
        <taxon>Sordariomycetidae</taxon>
        <taxon>Diaporthales</taxon>
        <taxon>Cryphonectriaceae</taxon>
        <taxon>Cryphonectria-Endothia species complex</taxon>
        <taxon>Cryphonectria</taxon>
    </lineage>
</organism>
<feature type="region of interest" description="Disordered" evidence="1">
    <location>
        <begin position="1"/>
        <end position="60"/>
    </location>
</feature>
<evidence type="ECO:0008006" key="5">
    <source>
        <dbReference type="Google" id="ProtNLM"/>
    </source>
</evidence>
<dbReference type="GeneID" id="63842351"/>
<dbReference type="SUPFAM" id="SSF89372">
    <property type="entry name" value="Fucose-specific lectin"/>
    <property type="match status" value="1"/>
</dbReference>
<accession>A0A9P4Y4P8</accession>
<proteinExistence type="predicted"/>
<feature type="compositionally biased region" description="Low complexity" evidence="1">
    <location>
        <begin position="16"/>
        <end position="28"/>
    </location>
</feature>
<dbReference type="AlphaFoldDB" id="A0A9P4Y4P8"/>
<dbReference type="EMBL" id="MU032346">
    <property type="protein sequence ID" value="KAF3766882.1"/>
    <property type="molecule type" value="Genomic_DNA"/>
</dbReference>
<evidence type="ECO:0000313" key="4">
    <source>
        <dbReference type="Proteomes" id="UP000803844"/>
    </source>
</evidence>